<evidence type="ECO:0000256" key="1">
    <source>
        <dbReference type="ARBA" id="ARBA00004170"/>
    </source>
</evidence>
<dbReference type="EC" id="6.2.1.3" evidence="6"/>
<comment type="similarity">
    <text evidence="3">Belongs to the ATP-dependent AMP-binding enzyme family.</text>
</comment>
<dbReference type="PANTHER" id="PTHR43767">
    <property type="entry name" value="LONG-CHAIN-FATTY-ACID--COA LIGASE"/>
    <property type="match status" value="1"/>
</dbReference>
<evidence type="ECO:0000259" key="10">
    <source>
        <dbReference type="Pfam" id="PF13193"/>
    </source>
</evidence>
<feature type="domain" description="AMP-binding enzyme C-terminal" evidence="10">
    <location>
        <begin position="468"/>
        <end position="543"/>
    </location>
</feature>
<evidence type="ECO:0000313" key="12">
    <source>
        <dbReference type="Proteomes" id="UP000244934"/>
    </source>
</evidence>
<dbReference type="GO" id="GO:0004467">
    <property type="term" value="F:long-chain fatty acid-CoA ligase activity"/>
    <property type="evidence" value="ECO:0007669"/>
    <property type="project" value="UniProtKB-EC"/>
</dbReference>
<evidence type="ECO:0000259" key="9">
    <source>
        <dbReference type="Pfam" id="PF00501"/>
    </source>
</evidence>
<dbReference type="InterPro" id="IPR025110">
    <property type="entry name" value="AMP-bd_C"/>
</dbReference>
<evidence type="ECO:0000256" key="8">
    <source>
        <dbReference type="ARBA" id="ARBA00042773"/>
    </source>
</evidence>
<evidence type="ECO:0000256" key="3">
    <source>
        <dbReference type="ARBA" id="ARBA00006432"/>
    </source>
</evidence>
<dbReference type="InterPro" id="IPR000873">
    <property type="entry name" value="AMP-dep_synth/lig_dom"/>
</dbReference>
<comment type="subcellular location">
    <subcellularLocation>
        <location evidence="1">Membrane</location>
        <topology evidence="1">Peripheral membrane protein</topology>
    </subcellularLocation>
</comment>
<dbReference type="Gene3D" id="3.30.300.30">
    <property type="match status" value="1"/>
</dbReference>
<keyword evidence="4 11" id="KW-0436">Ligase</keyword>
<dbReference type="CDD" id="cd05936">
    <property type="entry name" value="FC-FACS_FadD_like"/>
    <property type="match status" value="1"/>
</dbReference>
<evidence type="ECO:0000256" key="2">
    <source>
        <dbReference type="ARBA" id="ARBA00005005"/>
    </source>
</evidence>
<feature type="domain" description="AMP-dependent synthetase/ligase" evidence="9">
    <location>
        <begin position="29"/>
        <end position="417"/>
    </location>
</feature>
<dbReference type="EMBL" id="ONZI01000003">
    <property type="protein sequence ID" value="SPJ34592.1"/>
    <property type="molecule type" value="Genomic_DNA"/>
</dbReference>
<dbReference type="PANTHER" id="PTHR43767:SF8">
    <property type="entry name" value="LONG-CHAIN-FATTY-ACID--COA LIGASE"/>
    <property type="match status" value="1"/>
</dbReference>
<proteinExistence type="inferred from homology"/>
<dbReference type="InterPro" id="IPR020845">
    <property type="entry name" value="AMP-binding_CS"/>
</dbReference>
<dbReference type="SUPFAM" id="SSF56801">
    <property type="entry name" value="Acetyl-CoA synthetase-like"/>
    <property type="match status" value="1"/>
</dbReference>
<dbReference type="PROSITE" id="PS00455">
    <property type="entry name" value="AMP_BINDING"/>
    <property type="match status" value="1"/>
</dbReference>
<evidence type="ECO:0000313" key="11">
    <source>
        <dbReference type="EMBL" id="SPJ34592.1"/>
    </source>
</evidence>
<dbReference type="Pfam" id="PF13193">
    <property type="entry name" value="AMP-binding_C"/>
    <property type="match status" value="1"/>
</dbReference>
<keyword evidence="5" id="KW-0472">Membrane</keyword>
<evidence type="ECO:0000256" key="7">
    <source>
        <dbReference type="ARBA" id="ARBA00039545"/>
    </source>
</evidence>
<dbReference type="RefSeq" id="WP_108843355.1">
    <property type="nucleotide sequence ID" value="NZ_ONZI01000003.1"/>
</dbReference>
<name>A0A2R8CP36_9GAMM</name>
<dbReference type="AlphaFoldDB" id="A0A2R8CP36"/>
<accession>A0A2R8CP36</accession>
<sequence>MSEMKTAPALLEGPALEKDDGYRSILDVFERACSQYADRPAFTCMGSTLTYAGMKDLVDRFAHWIVTRTSMSPGDRLGIVLPNLLQYPVAVFGALKAGLVIVNTNPLYTADEMYHQFADAGVSGVVVFAHMAHKLEAVLKRLPIAHVIVTEVADLHPWPSRFKYNLGARYIARQVPRYHLPDAVPMRQVLKQQGKVDDSRWGRDEDLAILQYTGGTTGTPKGAMLSHANLVANMRQTGEVLGSAVTRGQETIIAPLPVYHIYTFTVNCMFGCETGSHSVLIPNPKDLDSFVKTLAQQPFSAFIGLNTLFAALCRRPDFQKLDFSPLKLSVSGGMALNTTTANRWYEVTGSAVLEGYGMTETSPVVCVNPPDRIQPGAIGRPVAGTRLQVLDDNDQPLGYDTPGELCVQGPQVMKGYWKLPEETAKTLSEDGWVRSGDIAVLQHDGFVRIVDRKKDMIVSSGFNIYPNEVEDVLLRHEDIHEAAVIGVPDEDSGESVVAFIVPRNGVNLDAAALKQWCRQELTGYKVPRRFEFRDQLPRSSVGKVLRRVLRDELTDTARKDAS</sequence>
<dbReference type="Gene3D" id="3.40.50.12780">
    <property type="entry name" value="N-terminal domain of ligase-like"/>
    <property type="match status" value="1"/>
</dbReference>
<dbReference type="Proteomes" id="UP000244934">
    <property type="component" value="Unassembled WGS sequence"/>
</dbReference>
<comment type="pathway">
    <text evidence="2">Lipid metabolism; fatty acid beta-oxidation.</text>
</comment>
<dbReference type="InterPro" id="IPR045851">
    <property type="entry name" value="AMP-bd_C_sf"/>
</dbReference>
<dbReference type="InterPro" id="IPR050237">
    <property type="entry name" value="ATP-dep_AMP-bd_enzyme"/>
</dbReference>
<gene>
    <name evidence="11" type="primary">fadD</name>
    <name evidence="11" type="ORF">KSP9073_02633</name>
</gene>
<dbReference type="InterPro" id="IPR042099">
    <property type="entry name" value="ANL_N_sf"/>
</dbReference>
<dbReference type="Pfam" id="PF00501">
    <property type="entry name" value="AMP-binding"/>
    <property type="match status" value="1"/>
</dbReference>
<dbReference type="FunFam" id="3.30.300.30:FF:000008">
    <property type="entry name" value="2,3-dihydroxybenzoate-AMP ligase"/>
    <property type="match status" value="1"/>
</dbReference>
<dbReference type="FunFam" id="3.40.50.12780:FF:000003">
    <property type="entry name" value="Long-chain-fatty-acid--CoA ligase FadD"/>
    <property type="match status" value="1"/>
</dbReference>
<dbReference type="GO" id="GO:0016020">
    <property type="term" value="C:membrane"/>
    <property type="evidence" value="ECO:0007669"/>
    <property type="project" value="UniProtKB-SubCell"/>
</dbReference>
<evidence type="ECO:0000256" key="6">
    <source>
        <dbReference type="ARBA" id="ARBA00026121"/>
    </source>
</evidence>
<evidence type="ECO:0000256" key="4">
    <source>
        <dbReference type="ARBA" id="ARBA00022598"/>
    </source>
</evidence>
<dbReference type="OrthoDB" id="9803968at2"/>
<protein>
    <recommendedName>
        <fullName evidence="7">Long-chain-fatty-acid--CoA ligase</fullName>
        <ecNumber evidence="6">6.2.1.3</ecNumber>
    </recommendedName>
    <alternativeName>
        <fullName evidence="8">Long-chain acyl-CoA synthetase</fullName>
    </alternativeName>
</protein>
<reference evidence="12" key="1">
    <citation type="submission" date="2018-03" db="EMBL/GenBank/DDBJ databases">
        <authorList>
            <person name="Navarro De La Torre S."/>
        </authorList>
    </citation>
    <scope>NUCLEOTIDE SEQUENCE [LARGE SCALE GENOMIC DNA]</scope>
    <source>
        <strain evidence="12">EAod3</strain>
    </source>
</reference>
<evidence type="ECO:0000256" key="5">
    <source>
        <dbReference type="ARBA" id="ARBA00023136"/>
    </source>
</evidence>
<keyword evidence="12" id="KW-1185">Reference proteome</keyword>
<organism evidence="11 12">
    <name type="scientific">Kushneria phyllosphaerae</name>
    <dbReference type="NCBI Taxonomy" id="2100822"/>
    <lineage>
        <taxon>Bacteria</taxon>
        <taxon>Pseudomonadati</taxon>
        <taxon>Pseudomonadota</taxon>
        <taxon>Gammaproteobacteria</taxon>
        <taxon>Oceanospirillales</taxon>
        <taxon>Halomonadaceae</taxon>
        <taxon>Kushneria</taxon>
    </lineage>
</organism>